<evidence type="ECO:0000313" key="3">
    <source>
        <dbReference type="EMBL" id="GAX52859.1"/>
    </source>
</evidence>
<proteinExistence type="predicted"/>
<dbReference type="STRING" id="1963.AQJ27_10925"/>
<keyword evidence="4" id="KW-1185">Reference proteome</keyword>
<name>A0A250VFH6_STROL</name>
<evidence type="ECO:0000256" key="2">
    <source>
        <dbReference type="SAM" id="MobiDB-lite"/>
    </source>
</evidence>
<sequence>MSETPTQDISKVIASTAELVEAASNVARSNGANARDVEWFSDTLTPNLLRAEAVKRQLEAGTLLDRADELEIRAKLREAVLQLDAPFEAALQEEDRLVKAVEAAIQAEREAEDEARDAAENYRLATEAEREGQLRKLSAADETALLTIKRAAADVATRRQATAEGAKTNRESLERRLTAARQEVRDREAACNAASQLAANPPMVPTSAVTALLDGVRRLMWGLPLDETATAVVAELIGAAAGMTGVARQIKAKAVDEHDRELANRAFERNMPAKGHPFRPSNPTSPVFAVRPPTG</sequence>
<evidence type="ECO:0000256" key="1">
    <source>
        <dbReference type="SAM" id="Coils"/>
    </source>
</evidence>
<feature type="coiled-coil region" evidence="1">
    <location>
        <begin position="91"/>
        <end position="128"/>
    </location>
</feature>
<dbReference type="RefSeq" id="WP_067365550.1">
    <property type="nucleotide sequence ID" value="NZ_BDQI01000008.1"/>
</dbReference>
<dbReference type="Proteomes" id="UP000217446">
    <property type="component" value="Unassembled WGS sequence"/>
</dbReference>
<gene>
    <name evidence="3" type="ORF">SO3561_04378</name>
</gene>
<accession>A0A250VFH6</accession>
<evidence type="ECO:0000313" key="4">
    <source>
        <dbReference type="Proteomes" id="UP000217446"/>
    </source>
</evidence>
<evidence type="ECO:0008006" key="5">
    <source>
        <dbReference type="Google" id="ProtNLM"/>
    </source>
</evidence>
<dbReference type="EMBL" id="BDQI01000008">
    <property type="protein sequence ID" value="GAX52859.1"/>
    <property type="molecule type" value="Genomic_DNA"/>
</dbReference>
<comment type="caution">
    <text evidence="3">The sequence shown here is derived from an EMBL/GenBank/DDBJ whole genome shotgun (WGS) entry which is preliminary data.</text>
</comment>
<protein>
    <recommendedName>
        <fullName evidence="5">Chromosome partition protein Smc</fullName>
    </recommendedName>
</protein>
<keyword evidence="1" id="KW-0175">Coiled coil</keyword>
<reference evidence="4" key="1">
    <citation type="submission" date="2017-05" db="EMBL/GenBank/DDBJ databases">
        <title>Streptomyces olivochromogenes NBRC 3561 whole genome shotgun sequence.</title>
        <authorList>
            <person name="Dohra H."/>
            <person name="Kodani S."/>
        </authorList>
    </citation>
    <scope>NUCLEOTIDE SEQUENCE [LARGE SCALE GENOMIC DNA]</scope>
    <source>
        <strain evidence="4">NBRC 3561</strain>
    </source>
</reference>
<feature type="region of interest" description="Disordered" evidence="2">
    <location>
        <begin position="271"/>
        <end position="295"/>
    </location>
</feature>
<feature type="coiled-coil region" evidence="1">
    <location>
        <begin position="163"/>
        <end position="190"/>
    </location>
</feature>
<organism evidence="3 4">
    <name type="scientific">Streptomyces olivochromogenes</name>
    <dbReference type="NCBI Taxonomy" id="1963"/>
    <lineage>
        <taxon>Bacteria</taxon>
        <taxon>Bacillati</taxon>
        <taxon>Actinomycetota</taxon>
        <taxon>Actinomycetes</taxon>
        <taxon>Kitasatosporales</taxon>
        <taxon>Streptomycetaceae</taxon>
        <taxon>Streptomyces</taxon>
    </lineage>
</organism>
<dbReference type="AlphaFoldDB" id="A0A250VFH6"/>